<organism evidence="4 5">
    <name type="scientific">Cymbomonas tetramitiformis</name>
    <dbReference type="NCBI Taxonomy" id="36881"/>
    <lineage>
        <taxon>Eukaryota</taxon>
        <taxon>Viridiplantae</taxon>
        <taxon>Chlorophyta</taxon>
        <taxon>Pyramimonadophyceae</taxon>
        <taxon>Pyramimonadales</taxon>
        <taxon>Pyramimonadaceae</taxon>
        <taxon>Cymbomonas</taxon>
    </lineage>
</organism>
<proteinExistence type="predicted"/>
<dbReference type="AlphaFoldDB" id="A0AAE0KST0"/>
<evidence type="ECO:0000313" key="5">
    <source>
        <dbReference type="Proteomes" id="UP001190700"/>
    </source>
</evidence>
<evidence type="ECO:0000313" key="4">
    <source>
        <dbReference type="EMBL" id="KAK3259160.1"/>
    </source>
</evidence>
<feature type="region of interest" description="Disordered" evidence="2">
    <location>
        <begin position="1"/>
        <end position="31"/>
    </location>
</feature>
<comment type="caution">
    <text evidence="4">The sequence shown here is derived from an EMBL/GenBank/DDBJ whole genome shotgun (WGS) entry which is preliminary data.</text>
</comment>
<gene>
    <name evidence="4" type="ORF">CYMTET_31820</name>
</gene>
<keyword evidence="1" id="KW-0863">Zinc-finger</keyword>
<sequence>MTFLSDSDDDSESFDPNNDYDSDDSQAPNTEAGDAAIRLLKIRSKELQKNDEISSADMQALVSTESYEPIPELASRVSQDQANCELEIRLERITKTIMSRSFCSICFEYKAEDVKLYRGCVQKLSVQHLVCEECFRRDHTRYCPVCRSDRPPNPTEQSEELRYDFYHTKCQSCPLCTDPAERTAQELLEHVENECAEFVSFLFVNT</sequence>
<dbReference type="EMBL" id="LGRX02018953">
    <property type="protein sequence ID" value="KAK3259160.1"/>
    <property type="molecule type" value="Genomic_DNA"/>
</dbReference>
<reference evidence="4 5" key="1">
    <citation type="journal article" date="2015" name="Genome Biol. Evol.">
        <title>Comparative Genomics of a Bacterivorous Green Alga Reveals Evolutionary Causalities and Consequences of Phago-Mixotrophic Mode of Nutrition.</title>
        <authorList>
            <person name="Burns J.A."/>
            <person name="Paasch A."/>
            <person name="Narechania A."/>
            <person name="Kim E."/>
        </authorList>
    </citation>
    <scope>NUCLEOTIDE SEQUENCE [LARGE SCALE GENOMIC DNA]</scope>
    <source>
        <strain evidence="4 5">PLY_AMNH</strain>
    </source>
</reference>
<dbReference type="PROSITE" id="PS50089">
    <property type="entry name" value="ZF_RING_2"/>
    <property type="match status" value="1"/>
</dbReference>
<keyword evidence="1" id="KW-0862">Zinc</keyword>
<keyword evidence="1" id="KW-0479">Metal-binding</keyword>
<evidence type="ECO:0000256" key="2">
    <source>
        <dbReference type="SAM" id="MobiDB-lite"/>
    </source>
</evidence>
<accession>A0AAE0KST0</accession>
<name>A0AAE0KST0_9CHLO</name>
<feature type="domain" description="RING-type" evidence="3">
    <location>
        <begin position="103"/>
        <end position="147"/>
    </location>
</feature>
<evidence type="ECO:0000256" key="1">
    <source>
        <dbReference type="PROSITE-ProRule" id="PRU00175"/>
    </source>
</evidence>
<dbReference type="GO" id="GO:0008270">
    <property type="term" value="F:zinc ion binding"/>
    <property type="evidence" value="ECO:0007669"/>
    <property type="project" value="UniProtKB-KW"/>
</dbReference>
<feature type="compositionally biased region" description="Acidic residues" evidence="2">
    <location>
        <begin position="1"/>
        <end position="24"/>
    </location>
</feature>
<evidence type="ECO:0000259" key="3">
    <source>
        <dbReference type="PROSITE" id="PS50089"/>
    </source>
</evidence>
<dbReference type="Proteomes" id="UP001190700">
    <property type="component" value="Unassembled WGS sequence"/>
</dbReference>
<keyword evidence="5" id="KW-1185">Reference proteome</keyword>
<dbReference type="InterPro" id="IPR001841">
    <property type="entry name" value="Znf_RING"/>
</dbReference>
<protein>
    <recommendedName>
        <fullName evidence="3">RING-type domain-containing protein</fullName>
    </recommendedName>
</protein>